<dbReference type="GO" id="GO:0004527">
    <property type="term" value="F:exonuclease activity"/>
    <property type="evidence" value="ECO:0007669"/>
    <property type="project" value="UniProtKB-KW"/>
</dbReference>
<evidence type="ECO:0000313" key="1">
    <source>
        <dbReference type="EMBL" id="KPQ41915.1"/>
    </source>
</evidence>
<proteinExistence type="predicted"/>
<dbReference type="AlphaFoldDB" id="A0A0P8C5H4"/>
<keyword evidence="1" id="KW-0378">Hydrolase</keyword>
<gene>
    <name evidence="1" type="primary">recJ_2</name>
    <name evidence="1" type="ORF">MPEBLZ_03530</name>
</gene>
<keyword evidence="1" id="KW-0540">Nuclease</keyword>
<keyword evidence="1" id="KW-0269">Exonuclease</keyword>
<dbReference type="Proteomes" id="UP000050360">
    <property type="component" value="Unassembled WGS sequence"/>
</dbReference>
<dbReference type="InterPro" id="IPR038763">
    <property type="entry name" value="DHH_sf"/>
</dbReference>
<dbReference type="EMBL" id="LKCM01000283">
    <property type="protein sequence ID" value="KPQ41915.1"/>
    <property type="molecule type" value="Genomic_DNA"/>
</dbReference>
<organism evidence="1 2">
    <name type="scientific">Candidatus Methanoperedens nitratireducens</name>
    <dbReference type="NCBI Taxonomy" id="1392998"/>
    <lineage>
        <taxon>Archaea</taxon>
        <taxon>Methanobacteriati</taxon>
        <taxon>Methanobacteriota</taxon>
        <taxon>Stenosarchaea group</taxon>
        <taxon>Methanomicrobia</taxon>
        <taxon>Methanosarcinales</taxon>
        <taxon>ANME-2 cluster</taxon>
        <taxon>Candidatus Methanoperedentaceae</taxon>
        <taxon>Candidatus Methanoperedens</taxon>
    </lineage>
</organism>
<comment type="caution">
    <text evidence="1">The sequence shown here is derived from an EMBL/GenBank/DDBJ whole genome shotgun (WGS) entry which is preliminary data.</text>
</comment>
<accession>A0A0P8C5H4</accession>
<sequence>MTDGQESLVEIEALSRQVAEAILEHDIVRLISHNDADGLSAAGIMCNALHRKGILFMLR</sequence>
<dbReference type="SUPFAM" id="SSF64182">
    <property type="entry name" value="DHH phosphoesterases"/>
    <property type="match status" value="1"/>
</dbReference>
<reference evidence="1 2" key="1">
    <citation type="submission" date="2015-09" db="EMBL/GenBank/DDBJ databases">
        <title>A metagenomics-based metabolic model of nitrate-dependent anaerobic oxidation of methane by Methanoperedens-like archaea.</title>
        <authorList>
            <person name="Arshad A."/>
            <person name="Speth D.R."/>
            <person name="De Graaf R.M."/>
            <person name="Op Den Camp H.J."/>
            <person name="Jetten M.S."/>
            <person name="Welte C.U."/>
        </authorList>
    </citation>
    <scope>NUCLEOTIDE SEQUENCE [LARGE SCALE GENOMIC DNA]</scope>
</reference>
<name>A0A0P8C5H4_9EURY</name>
<evidence type="ECO:0000313" key="2">
    <source>
        <dbReference type="Proteomes" id="UP000050360"/>
    </source>
</evidence>
<protein>
    <submittedName>
        <fullName evidence="1">Single-stranded-DNA-specific exonuclease</fullName>
    </submittedName>
</protein>